<comment type="caution">
    <text evidence="1">The sequence shown here is derived from an EMBL/GenBank/DDBJ whole genome shotgun (WGS) entry which is preliminary data.</text>
</comment>
<dbReference type="OrthoDB" id="10349172at2759"/>
<accession>A0A8X6LF72</accession>
<sequence>MHLPIYEQHRTKLHASPLSRRKFRRTRCCRFVLEFNIGKRAQVLMIAMLSDTLEVVGGTGMSRPEKYGGRAASLPGVKAVTLGKRVSSFVAIDDSHLNLVFNQTSRLNYLNRLRSAIQMSIIDSQCLQWLW</sequence>
<keyword evidence="2" id="KW-1185">Reference proteome</keyword>
<dbReference type="Proteomes" id="UP000887116">
    <property type="component" value="Unassembled WGS sequence"/>
</dbReference>
<evidence type="ECO:0000313" key="1">
    <source>
        <dbReference type="EMBL" id="GFR07585.1"/>
    </source>
</evidence>
<organism evidence="1 2">
    <name type="scientific">Trichonephila clavata</name>
    <name type="common">Joro spider</name>
    <name type="synonym">Nephila clavata</name>
    <dbReference type="NCBI Taxonomy" id="2740835"/>
    <lineage>
        <taxon>Eukaryota</taxon>
        <taxon>Metazoa</taxon>
        <taxon>Ecdysozoa</taxon>
        <taxon>Arthropoda</taxon>
        <taxon>Chelicerata</taxon>
        <taxon>Arachnida</taxon>
        <taxon>Araneae</taxon>
        <taxon>Araneomorphae</taxon>
        <taxon>Entelegynae</taxon>
        <taxon>Araneoidea</taxon>
        <taxon>Nephilidae</taxon>
        <taxon>Trichonephila</taxon>
    </lineage>
</organism>
<evidence type="ECO:0000313" key="2">
    <source>
        <dbReference type="Proteomes" id="UP000887116"/>
    </source>
</evidence>
<dbReference type="AlphaFoldDB" id="A0A8X6LF72"/>
<name>A0A8X6LF72_TRICU</name>
<dbReference type="EMBL" id="BMAO01036029">
    <property type="protein sequence ID" value="GFR07585.1"/>
    <property type="molecule type" value="Genomic_DNA"/>
</dbReference>
<proteinExistence type="predicted"/>
<reference evidence="1" key="1">
    <citation type="submission" date="2020-07" db="EMBL/GenBank/DDBJ databases">
        <title>Multicomponent nature underlies the extraordinary mechanical properties of spider dragline silk.</title>
        <authorList>
            <person name="Kono N."/>
            <person name="Nakamura H."/>
            <person name="Mori M."/>
            <person name="Yoshida Y."/>
            <person name="Ohtoshi R."/>
            <person name="Malay A.D."/>
            <person name="Moran D.A.P."/>
            <person name="Tomita M."/>
            <person name="Numata K."/>
            <person name="Arakawa K."/>
        </authorList>
    </citation>
    <scope>NUCLEOTIDE SEQUENCE</scope>
</reference>
<protein>
    <submittedName>
        <fullName evidence="1">Uncharacterized protein</fullName>
    </submittedName>
</protein>
<gene>
    <name evidence="1" type="ORF">TNCT_709941</name>
</gene>